<evidence type="ECO:0000313" key="3">
    <source>
        <dbReference type="Proteomes" id="UP000308092"/>
    </source>
</evidence>
<reference evidence="2 3" key="1">
    <citation type="submission" date="2019-03" db="EMBL/GenBank/DDBJ databases">
        <title>The genome sequence of a newly discovered highly antifungal drug resistant Aspergillus species, Aspergillus tanneri NIH 1004.</title>
        <authorList>
            <person name="Mounaud S."/>
            <person name="Singh I."/>
            <person name="Joardar V."/>
            <person name="Pakala S."/>
            <person name="Pakala S."/>
            <person name="Venepally P."/>
            <person name="Hoover J."/>
            <person name="Nierman W."/>
            <person name="Chung J."/>
            <person name="Losada L."/>
        </authorList>
    </citation>
    <scope>NUCLEOTIDE SEQUENCE [LARGE SCALE GENOMIC DNA]</scope>
    <source>
        <strain evidence="2 3">NIH1004</strain>
    </source>
</reference>
<accession>A0A4S3J2Y1</accession>
<sequence length="80" mass="8993">MPSLGQSASRGLIILMPSPDPRDDQVQATVPRDCQDFWQRQAWPTGWPAANHTPRAKNVANYALKRDVLPDPSVFMRHIA</sequence>
<keyword evidence="3" id="KW-1185">Reference proteome</keyword>
<comment type="caution">
    <text evidence="2">The sequence shown here is derived from an EMBL/GenBank/DDBJ whole genome shotgun (WGS) entry which is preliminary data.</text>
</comment>
<evidence type="ECO:0000313" key="2">
    <source>
        <dbReference type="EMBL" id="THC88932.1"/>
    </source>
</evidence>
<organism evidence="2 3">
    <name type="scientific">Aspergillus tanneri</name>
    <dbReference type="NCBI Taxonomy" id="1220188"/>
    <lineage>
        <taxon>Eukaryota</taxon>
        <taxon>Fungi</taxon>
        <taxon>Dikarya</taxon>
        <taxon>Ascomycota</taxon>
        <taxon>Pezizomycotina</taxon>
        <taxon>Eurotiomycetes</taxon>
        <taxon>Eurotiomycetidae</taxon>
        <taxon>Eurotiales</taxon>
        <taxon>Aspergillaceae</taxon>
        <taxon>Aspergillus</taxon>
        <taxon>Aspergillus subgen. Circumdati</taxon>
    </lineage>
</organism>
<dbReference type="AlphaFoldDB" id="A0A4S3J2Y1"/>
<dbReference type="EMBL" id="SOSA01000739">
    <property type="protein sequence ID" value="THC88932.1"/>
    <property type="molecule type" value="Genomic_DNA"/>
</dbReference>
<proteinExistence type="predicted"/>
<gene>
    <name evidence="2" type="ORF">EYZ11_011623</name>
</gene>
<name>A0A4S3J2Y1_9EURO</name>
<protein>
    <submittedName>
        <fullName evidence="2">Uncharacterized protein</fullName>
    </submittedName>
</protein>
<evidence type="ECO:0000256" key="1">
    <source>
        <dbReference type="SAM" id="MobiDB-lite"/>
    </source>
</evidence>
<feature type="region of interest" description="Disordered" evidence="1">
    <location>
        <begin position="1"/>
        <end position="27"/>
    </location>
</feature>
<dbReference type="Proteomes" id="UP000308092">
    <property type="component" value="Unassembled WGS sequence"/>
</dbReference>
<dbReference type="VEuPathDB" id="FungiDB:EYZ11_011623"/>